<sequence length="139" mass="16465">MDRKILKLPLISITNYDNEPKRRNHSTTFFLDDEKTSSAQDGSRRKNAQFQRRRESLSLFTLASSSQKKFDYLNQLHEETLREQEELDSLYKSTSALLRRRHSKKGSFVDSVCFTTNTYESYRRRSSLNTNLRLLNMMV</sequence>
<protein>
    <submittedName>
        <fullName evidence="2">Uncharacterized protein</fullName>
    </submittedName>
</protein>
<dbReference type="Proteomes" id="UP000276133">
    <property type="component" value="Unassembled WGS sequence"/>
</dbReference>
<comment type="caution">
    <text evidence="2">The sequence shown here is derived from an EMBL/GenBank/DDBJ whole genome shotgun (WGS) entry which is preliminary data.</text>
</comment>
<reference evidence="2 3" key="1">
    <citation type="journal article" date="2018" name="Sci. Rep.">
        <title>Genomic signatures of local adaptation to the degree of environmental predictability in rotifers.</title>
        <authorList>
            <person name="Franch-Gras L."/>
            <person name="Hahn C."/>
            <person name="Garcia-Roger E.M."/>
            <person name="Carmona M.J."/>
            <person name="Serra M."/>
            <person name="Gomez A."/>
        </authorList>
    </citation>
    <scope>NUCLEOTIDE SEQUENCE [LARGE SCALE GENOMIC DNA]</scope>
    <source>
        <strain evidence="2">HYR1</strain>
    </source>
</reference>
<dbReference type="AlphaFoldDB" id="A0A3M7PTP7"/>
<organism evidence="2 3">
    <name type="scientific">Brachionus plicatilis</name>
    <name type="common">Marine rotifer</name>
    <name type="synonym">Brachionus muelleri</name>
    <dbReference type="NCBI Taxonomy" id="10195"/>
    <lineage>
        <taxon>Eukaryota</taxon>
        <taxon>Metazoa</taxon>
        <taxon>Spiralia</taxon>
        <taxon>Gnathifera</taxon>
        <taxon>Rotifera</taxon>
        <taxon>Eurotatoria</taxon>
        <taxon>Monogononta</taxon>
        <taxon>Pseudotrocha</taxon>
        <taxon>Ploima</taxon>
        <taxon>Brachionidae</taxon>
        <taxon>Brachionus</taxon>
    </lineage>
</organism>
<evidence type="ECO:0000313" key="3">
    <source>
        <dbReference type="Proteomes" id="UP000276133"/>
    </source>
</evidence>
<evidence type="ECO:0000256" key="1">
    <source>
        <dbReference type="SAM" id="MobiDB-lite"/>
    </source>
</evidence>
<name>A0A3M7PTP7_BRAPC</name>
<evidence type="ECO:0000313" key="2">
    <source>
        <dbReference type="EMBL" id="RNA02532.1"/>
    </source>
</evidence>
<accession>A0A3M7PTP7</accession>
<dbReference type="EMBL" id="REGN01008843">
    <property type="protein sequence ID" value="RNA02532.1"/>
    <property type="molecule type" value="Genomic_DNA"/>
</dbReference>
<dbReference type="OrthoDB" id="10466500at2759"/>
<feature type="region of interest" description="Disordered" evidence="1">
    <location>
        <begin position="24"/>
        <end position="50"/>
    </location>
</feature>
<keyword evidence="3" id="KW-1185">Reference proteome</keyword>
<gene>
    <name evidence="2" type="ORF">BpHYR1_023189</name>
</gene>
<proteinExistence type="predicted"/>